<dbReference type="GO" id="GO:0046872">
    <property type="term" value="F:metal ion binding"/>
    <property type="evidence" value="ECO:0007669"/>
    <property type="project" value="UniProtKB-KW"/>
</dbReference>
<reference evidence="8 9" key="1">
    <citation type="submission" date="2015-04" db="EMBL/GenBank/DDBJ databases">
        <title>Draft Genome Sequence of the Novel Agar-Digesting Marine Bacterium Q1.</title>
        <authorList>
            <person name="Li Y."/>
            <person name="Li D."/>
            <person name="Chen G."/>
            <person name="Du Z."/>
        </authorList>
    </citation>
    <scope>NUCLEOTIDE SEQUENCE [LARGE SCALE GENOMIC DNA]</scope>
    <source>
        <strain evidence="8 9">Q1</strain>
    </source>
</reference>
<name>A0A0J8JK67_9ALTE</name>
<proteinExistence type="inferred from homology"/>
<dbReference type="InterPro" id="IPR024607">
    <property type="entry name" value="Sulfatase_CS"/>
</dbReference>
<evidence type="ECO:0000256" key="6">
    <source>
        <dbReference type="ARBA" id="ARBA00022837"/>
    </source>
</evidence>
<keyword evidence="3" id="KW-0479">Metal-binding</keyword>
<sequence>MGSVLFQGCATSPVNENRASQKQPIQNILFIAVDDLRPELKSFGATHIHSPNIDALAENSRMFYNHYVNAPSCGPSRYSLLTGRYGPTSNNAIGARARALNKRKGEIPASMPAWFKSQGYTTVAVGKVSHYPGGNMGKNWNDPSQPELPDGWTKSLMPVAEWQTPKGAMHGLAHGEIRKKASEMDVFQAAEGGDNIYPDGLITDEAIKQLQQLTKEPEKPFFLAVGLIKPHLPFGAPKKYLDLYEGVEFPENPYPNKPKGPSTWFNSNEFMKYNRWGKNPITDEAFAESVRRHYAACVSYADAQVGKILQALKASGADKNTIVVLWGDHGWNLGEHGMWGKHNLFEEALKSPLLIAYPGIPQPGKSTEAVVETADIFPTLTKLTGLPMPEQPHGQSLIDSLNDPNDQGHAAYAYWRDNHTIRMGNFRLTHMGDKGFALYDLASEEKETKNVAAEHPELVKTMMKALRAKMKQRDKF</sequence>
<evidence type="ECO:0000256" key="5">
    <source>
        <dbReference type="ARBA" id="ARBA00022801"/>
    </source>
</evidence>
<keyword evidence="4" id="KW-0732">Signal</keyword>
<feature type="domain" description="Sulfatase N-terminal" evidence="7">
    <location>
        <begin position="26"/>
        <end position="385"/>
    </location>
</feature>
<dbReference type="PATRIC" id="fig|1513271.3.peg.2496"/>
<dbReference type="STRING" id="1513271.XM47_12255"/>
<comment type="caution">
    <text evidence="8">The sequence shown here is derived from an EMBL/GenBank/DDBJ whole genome shotgun (WGS) entry which is preliminary data.</text>
</comment>
<evidence type="ECO:0000256" key="1">
    <source>
        <dbReference type="ARBA" id="ARBA00001913"/>
    </source>
</evidence>
<evidence type="ECO:0000259" key="7">
    <source>
        <dbReference type="Pfam" id="PF00884"/>
    </source>
</evidence>
<evidence type="ECO:0000313" key="9">
    <source>
        <dbReference type="Proteomes" id="UP000037600"/>
    </source>
</evidence>
<evidence type="ECO:0000256" key="3">
    <source>
        <dbReference type="ARBA" id="ARBA00022723"/>
    </source>
</evidence>
<dbReference type="GO" id="GO:0005737">
    <property type="term" value="C:cytoplasm"/>
    <property type="evidence" value="ECO:0007669"/>
    <property type="project" value="TreeGrafter"/>
</dbReference>
<comment type="similarity">
    <text evidence="2">Belongs to the sulfatase family.</text>
</comment>
<keyword evidence="6" id="KW-0106">Calcium</keyword>
<keyword evidence="9" id="KW-1185">Reference proteome</keyword>
<dbReference type="PANTHER" id="PTHR45953">
    <property type="entry name" value="IDURONATE 2-SULFATASE"/>
    <property type="match status" value="1"/>
</dbReference>
<dbReference type="GO" id="GO:0004423">
    <property type="term" value="F:iduronate-2-sulfatase activity"/>
    <property type="evidence" value="ECO:0007669"/>
    <property type="project" value="InterPro"/>
</dbReference>
<dbReference type="CDD" id="cd16030">
    <property type="entry name" value="iduronate-2-sulfatase"/>
    <property type="match status" value="1"/>
</dbReference>
<dbReference type="PROSITE" id="PS00523">
    <property type="entry name" value="SULFATASE_1"/>
    <property type="match status" value="1"/>
</dbReference>
<dbReference type="SUPFAM" id="SSF53649">
    <property type="entry name" value="Alkaline phosphatase-like"/>
    <property type="match status" value="1"/>
</dbReference>
<dbReference type="InterPro" id="IPR035874">
    <property type="entry name" value="IDS"/>
</dbReference>
<dbReference type="EMBL" id="LAZL01000020">
    <property type="protein sequence ID" value="KMT64856.1"/>
    <property type="molecule type" value="Genomic_DNA"/>
</dbReference>
<comment type="cofactor">
    <cofactor evidence="1">
        <name>Ca(2+)</name>
        <dbReference type="ChEBI" id="CHEBI:29108"/>
    </cofactor>
</comment>
<evidence type="ECO:0000313" key="8">
    <source>
        <dbReference type="EMBL" id="KMT64856.1"/>
    </source>
</evidence>
<organism evidence="8 9">
    <name type="scientific">Catenovulum maritimum</name>
    <dbReference type="NCBI Taxonomy" id="1513271"/>
    <lineage>
        <taxon>Bacteria</taxon>
        <taxon>Pseudomonadati</taxon>
        <taxon>Pseudomonadota</taxon>
        <taxon>Gammaproteobacteria</taxon>
        <taxon>Alteromonadales</taxon>
        <taxon>Alteromonadaceae</taxon>
        <taxon>Catenovulum</taxon>
    </lineage>
</organism>
<accession>A0A0J8JK67</accession>
<dbReference type="Proteomes" id="UP000037600">
    <property type="component" value="Unassembled WGS sequence"/>
</dbReference>
<gene>
    <name evidence="8" type="ORF">XM47_12255</name>
</gene>
<keyword evidence="5" id="KW-0378">Hydrolase</keyword>
<evidence type="ECO:0000256" key="4">
    <source>
        <dbReference type="ARBA" id="ARBA00022729"/>
    </source>
</evidence>
<dbReference type="PANTHER" id="PTHR45953:SF1">
    <property type="entry name" value="IDURONATE 2-SULFATASE"/>
    <property type="match status" value="1"/>
</dbReference>
<dbReference type="Gene3D" id="3.40.720.10">
    <property type="entry name" value="Alkaline Phosphatase, subunit A"/>
    <property type="match status" value="1"/>
</dbReference>
<evidence type="ECO:0000256" key="2">
    <source>
        <dbReference type="ARBA" id="ARBA00008779"/>
    </source>
</evidence>
<dbReference type="InterPro" id="IPR017850">
    <property type="entry name" value="Alkaline_phosphatase_core_sf"/>
</dbReference>
<protein>
    <submittedName>
        <fullName evidence="8">Iduronate-2-sulfatase</fullName>
    </submittedName>
</protein>
<dbReference type="AlphaFoldDB" id="A0A0J8JK67"/>
<dbReference type="InterPro" id="IPR000917">
    <property type="entry name" value="Sulfatase_N"/>
</dbReference>
<dbReference type="Pfam" id="PF00884">
    <property type="entry name" value="Sulfatase"/>
    <property type="match status" value="1"/>
</dbReference>